<comment type="caution">
    <text evidence="1">The sequence shown here is derived from an EMBL/GenBank/DDBJ whole genome shotgun (WGS) entry which is preliminary data.</text>
</comment>
<evidence type="ECO:0000313" key="1">
    <source>
        <dbReference type="EMBL" id="RMT78767.1"/>
    </source>
</evidence>
<dbReference type="Proteomes" id="UP000273854">
    <property type="component" value="Unassembled WGS sequence"/>
</dbReference>
<evidence type="ECO:0000313" key="2">
    <source>
        <dbReference type="Proteomes" id="UP000273854"/>
    </source>
</evidence>
<organism evidence="1 2">
    <name type="scientific">Pseudomonas viridiflava</name>
    <name type="common">Phytomonas viridiflava</name>
    <dbReference type="NCBI Taxonomy" id="33069"/>
    <lineage>
        <taxon>Bacteria</taxon>
        <taxon>Pseudomonadati</taxon>
        <taxon>Pseudomonadota</taxon>
        <taxon>Gammaproteobacteria</taxon>
        <taxon>Pseudomonadales</taxon>
        <taxon>Pseudomonadaceae</taxon>
        <taxon>Pseudomonas</taxon>
    </lineage>
</organism>
<dbReference type="AlphaFoldDB" id="A0A3M5P3J8"/>
<reference evidence="1 2" key="1">
    <citation type="submission" date="2018-08" db="EMBL/GenBank/DDBJ databases">
        <title>Recombination of ecologically and evolutionarily significant loci maintains genetic cohesion in the Pseudomonas syringae species complex.</title>
        <authorList>
            <person name="Dillon M."/>
            <person name="Thakur S."/>
            <person name="Almeida R.N.D."/>
            <person name="Weir B.S."/>
            <person name="Guttman D.S."/>
        </authorList>
    </citation>
    <scope>NUCLEOTIDE SEQUENCE [LARGE SCALE GENOMIC DNA]</scope>
    <source>
        <strain evidence="1 2">ICMP 19473</strain>
    </source>
</reference>
<sequence>MIGCLHVTEAAVSVHQLNEKGVSATGRETLEVVSDIAR</sequence>
<accession>A0A3M5P3J8</accession>
<dbReference type="EMBL" id="RBTP01000063">
    <property type="protein sequence ID" value="RMT78767.1"/>
    <property type="molecule type" value="Genomic_DNA"/>
</dbReference>
<name>A0A3M5P3J8_PSEVI</name>
<gene>
    <name evidence="1" type="ORF">ALP40_200006</name>
</gene>
<protein>
    <submittedName>
        <fullName evidence="1">Uncharacterized protein</fullName>
    </submittedName>
</protein>
<proteinExistence type="predicted"/>